<dbReference type="Pfam" id="PF00376">
    <property type="entry name" value="MerR"/>
    <property type="match status" value="1"/>
</dbReference>
<dbReference type="InterPro" id="IPR011794">
    <property type="entry name" value="MerR"/>
</dbReference>
<dbReference type="PANTHER" id="PTHR30204:SF69">
    <property type="entry name" value="MERR-FAMILY TRANSCRIPTIONAL REGULATOR"/>
    <property type="match status" value="1"/>
</dbReference>
<dbReference type="AlphaFoldDB" id="A0A6N8TGY8"/>
<keyword evidence="11" id="KW-0175">Coiled coil</keyword>
<dbReference type="SMART" id="SM00422">
    <property type="entry name" value="HTH_MERR"/>
    <property type="match status" value="1"/>
</dbReference>
<dbReference type="PROSITE" id="PS50937">
    <property type="entry name" value="HTH_MERR_2"/>
    <property type="match status" value="1"/>
</dbReference>
<dbReference type="PRINTS" id="PR00040">
    <property type="entry name" value="HTHMERR"/>
</dbReference>
<evidence type="ECO:0000256" key="3">
    <source>
        <dbReference type="ARBA" id="ARBA00022491"/>
    </source>
</evidence>
<dbReference type="GO" id="GO:0046689">
    <property type="term" value="P:response to mercury ion"/>
    <property type="evidence" value="ECO:0007669"/>
    <property type="project" value="UniProtKB-KW"/>
</dbReference>
<dbReference type="CDD" id="cd04783">
    <property type="entry name" value="HTH_MerR1"/>
    <property type="match status" value="1"/>
</dbReference>
<feature type="coiled-coil region" evidence="11">
    <location>
        <begin position="87"/>
        <end position="114"/>
    </location>
</feature>
<dbReference type="InterPro" id="IPR047057">
    <property type="entry name" value="MerR_fam"/>
</dbReference>
<keyword evidence="5" id="KW-0476">Mercury</keyword>
<reference evidence="13 14" key="1">
    <citation type="submission" date="2019-12" db="EMBL/GenBank/DDBJ databases">
        <title>Shinella granuli gen. nov., sp. nov., and proposal of the reclassification of Zoogloea ramigera ATCC 19623 as Shinella zoogloeoides sp. nov.</title>
        <authorList>
            <person name="Gao J."/>
        </authorList>
    </citation>
    <scope>NUCLEOTIDE SEQUENCE [LARGE SCALE GENOMIC DNA]</scope>
    <source>
        <strain evidence="13 14">DSM 287</strain>
    </source>
</reference>
<evidence type="ECO:0000256" key="2">
    <source>
        <dbReference type="ARBA" id="ARBA00022466"/>
    </source>
</evidence>
<evidence type="ECO:0000256" key="9">
    <source>
        <dbReference type="ARBA" id="ARBA00023163"/>
    </source>
</evidence>
<comment type="caution">
    <text evidence="13">The sequence shown here is derived from an EMBL/GenBank/DDBJ whole genome shotgun (WGS) entry which is preliminary data.</text>
</comment>
<name>A0A6N8TGY8_SHIZO</name>
<keyword evidence="9" id="KW-0804">Transcription</keyword>
<dbReference type="RefSeq" id="WP_160785835.1">
    <property type="nucleotide sequence ID" value="NZ_CP086611.1"/>
</dbReference>
<evidence type="ECO:0000256" key="4">
    <source>
        <dbReference type="ARBA" id="ARBA00022723"/>
    </source>
</evidence>
<sequence>MVRSQYPEELTIGKLAAAANVGVETVRFYQRRGLLSTPRRIEGIRRYGEADVSRLRFIRQAQTAGFTLEEIRQLLAFDSGEDRAAAREMATKRLAELDARMEDLQRARASLQTLVSECAVGKKGPCPILKSFET</sequence>
<dbReference type="EMBL" id="WUML01000005">
    <property type="protein sequence ID" value="MXO00444.1"/>
    <property type="molecule type" value="Genomic_DNA"/>
</dbReference>
<dbReference type="Gene3D" id="1.10.1660.10">
    <property type="match status" value="1"/>
</dbReference>
<dbReference type="Proteomes" id="UP000440304">
    <property type="component" value="Unassembled WGS sequence"/>
</dbReference>
<keyword evidence="2" id="KW-0475">Mercuric resistance</keyword>
<gene>
    <name evidence="13" type="ORF">GR156_09040</name>
</gene>
<evidence type="ECO:0000256" key="11">
    <source>
        <dbReference type="SAM" id="Coils"/>
    </source>
</evidence>
<evidence type="ECO:0000256" key="1">
    <source>
        <dbReference type="ARBA" id="ARBA00017146"/>
    </source>
</evidence>
<keyword evidence="4" id="KW-0479">Metal-binding</keyword>
<dbReference type="InterPro" id="IPR009061">
    <property type="entry name" value="DNA-bd_dom_put_sf"/>
</dbReference>
<evidence type="ECO:0000256" key="7">
    <source>
        <dbReference type="ARBA" id="ARBA00023125"/>
    </source>
</evidence>
<evidence type="ECO:0000313" key="13">
    <source>
        <dbReference type="EMBL" id="MXO00444.1"/>
    </source>
</evidence>
<dbReference type="Pfam" id="PF09278">
    <property type="entry name" value="MerR-DNA-bind"/>
    <property type="match status" value="1"/>
</dbReference>
<dbReference type="OrthoDB" id="9802944at2"/>
<dbReference type="GO" id="GO:0003677">
    <property type="term" value="F:DNA binding"/>
    <property type="evidence" value="ECO:0007669"/>
    <property type="project" value="UniProtKB-KW"/>
</dbReference>
<dbReference type="GO" id="GO:0045340">
    <property type="term" value="F:mercury ion binding"/>
    <property type="evidence" value="ECO:0007669"/>
    <property type="project" value="InterPro"/>
</dbReference>
<evidence type="ECO:0000256" key="5">
    <source>
        <dbReference type="ARBA" id="ARBA00022914"/>
    </source>
</evidence>
<evidence type="ECO:0000256" key="6">
    <source>
        <dbReference type="ARBA" id="ARBA00023015"/>
    </source>
</evidence>
<organism evidence="13 14">
    <name type="scientific">Shinella zoogloeoides</name>
    <name type="common">Crabtreella saccharophila</name>
    <dbReference type="NCBI Taxonomy" id="352475"/>
    <lineage>
        <taxon>Bacteria</taxon>
        <taxon>Pseudomonadati</taxon>
        <taxon>Pseudomonadota</taxon>
        <taxon>Alphaproteobacteria</taxon>
        <taxon>Hyphomicrobiales</taxon>
        <taxon>Rhizobiaceae</taxon>
        <taxon>Shinella</taxon>
    </lineage>
</organism>
<dbReference type="InterPro" id="IPR000551">
    <property type="entry name" value="MerR-type_HTH_dom"/>
</dbReference>
<evidence type="ECO:0000256" key="10">
    <source>
        <dbReference type="ARBA" id="ARBA00024874"/>
    </source>
</evidence>
<protein>
    <recommendedName>
        <fullName evidence="1">Mercuric resistance operon regulatory protein</fullName>
    </recommendedName>
</protein>
<dbReference type="PANTHER" id="PTHR30204">
    <property type="entry name" value="REDOX-CYCLING DRUG-SENSING TRANSCRIPTIONAL ACTIVATOR SOXR"/>
    <property type="match status" value="1"/>
</dbReference>
<keyword evidence="7 13" id="KW-0238">DNA-binding</keyword>
<accession>A0A6N8TGY8</accession>
<keyword evidence="8" id="KW-0010">Activator</keyword>
<proteinExistence type="predicted"/>
<dbReference type="SUPFAM" id="SSF46955">
    <property type="entry name" value="Putative DNA-binding domain"/>
    <property type="match status" value="1"/>
</dbReference>
<comment type="function">
    <text evidence="10">Mediates the mercuric-dependent induction of mercury resistance operon. In the absence of mercury MerR represses transcription by binding tightly to the mer operator region; when mercury is present the dimeric complex binds a single ion and becomes a potent transcriptional activator, while remaining bound to the mer site.</text>
</comment>
<keyword evidence="3" id="KW-0678">Repressor</keyword>
<evidence type="ECO:0000259" key="12">
    <source>
        <dbReference type="PROSITE" id="PS50937"/>
    </source>
</evidence>
<evidence type="ECO:0000313" key="14">
    <source>
        <dbReference type="Proteomes" id="UP000440304"/>
    </source>
</evidence>
<evidence type="ECO:0000256" key="8">
    <source>
        <dbReference type="ARBA" id="ARBA00023159"/>
    </source>
</evidence>
<dbReference type="GO" id="GO:0003700">
    <property type="term" value="F:DNA-binding transcription factor activity"/>
    <property type="evidence" value="ECO:0007669"/>
    <property type="project" value="InterPro"/>
</dbReference>
<feature type="domain" description="HTH merR-type" evidence="12">
    <location>
        <begin position="9"/>
        <end position="77"/>
    </location>
</feature>
<dbReference type="InterPro" id="IPR015358">
    <property type="entry name" value="Tscrpt_reg_MerR_DNA-bd"/>
</dbReference>
<keyword evidence="6" id="KW-0805">Transcription regulation</keyword>